<dbReference type="InterPro" id="IPR011990">
    <property type="entry name" value="TPR-like_helical_dom_sf"/>
</dbReference>
<protein>
    <recommendedName>
        <fullName evidence="4">Protein kinase domain-containing protein</fullName>
    </recommendedName>
</protein>
<keyword evidence="6" id="KW-1185">Reference proteome</keyword>
<accession>A0ABQ1EZL4</accession>
<dbReference type="SUPFAM" id="SSF48452">
    <property type="entry name" value="TPR-like"/>
    <property type="match status" value="2"/>
</dbReference>
<dbReference type="SMART" id="SM00028">
    <property type="entry name" value="TPR"/>
    <property type="match status" value="2"/>
</dbReference>
<dbReference type="InterPro" id="IPR045269">
    <property type="entry name" value="Atg1-like"/>
</dbReference>
<dbReference type="CDD" id="cd14014">
    <property type="entry name" value="STKc_PknB_like"/>
    <property type="match status" value="1"/>
</dbReference>
<feature type="repeat" description="TPR" evidence="3">
    <location>
        <begin position="435"/>
        <end position="468"/>
    </location>
</feature>
<keyword evidence="1" id="KW-0677">Repeat</keyword>
<dbReference type="PROSITE" id="PS00108">
    <property type="entry name" value="PROTEIN_KINASE_ST"/>
    <property type="match status" value="1"/>
</dbReference>
<evidence type="ECO:0000256" key="3">
    <source>
        <dbReference type="PROSITE-ProRule" id="PRU00339"/>
    </source>
</evidence>
<evidence type="ECO:0000256" key="1">
    <source>
        <dbReference type="ARBA" id="ARBA00022737"/>
    </source>
</evidence>
<dbReference type="Pfam" id="PF00069">
    <property type="entry name" value="Pkinase"/>
    <property type="match status" value="1"/>
</dbReference>
<dbReference type="SUPFAM" id="SSF56112">
    <property type="entry name" value="Protein kinase-like (PK-like)"/>
    <property type="match status" value="1"/>
</dbReference>
<feature type="domain" description="Protein kinase" evidence="4">
    <location>
        <begin position="20"/>
        <end position="268"/>
    </location>
</feature>
<dbReference type="EMBL" id="BMHE01000027">
    <property type="protein sequence ID" value="GFZ93798.1"/>
    <property type="molecule type" value="Genomic_DNA"/>
</dbReference>
<sequence>MVKKRYLIDLRENMLIGDRYILKKYISEGTYGYVWKAIRCSDGETVALKIPKNQERGDACLIEGEQFMDLQHINIIQIYWMGRVDGYFVIEMEYFPGEPLSRELTESGLSVPRTFKTVYEIFEHVLNGLECMHSKKIAHGDLKPDNILINATDVKITDFGTSKLIEDYFVKTIDGAGTYAYIAPEVINSQKRYLNSDIYSLGAILYQFLTGKTPHETFIQVINNFPYAKPRELNENITEEMERVILIALNRDPLKRYQNVHEFRSAFKDAVNEQFKQVSETKYVPRATLADKKDALELAISNCKLGKFKLAEKILLTKVSNGHKLPEIVLQLAYIYFKTDRRFDAIRILDEINITEIESVRQEGFTEAHHYLKARIVFEIKQYEQALKLLKWLCEKNPKSLDYRYRLAMCYGLCNLEDQAISILEEINRDTPGIWAVVKKLGQAYEQKKDYERARGYFKYALRLRPNDELLTNKLEKYDFYL</sequence>
<dbReference type="InterPro" id="IPR008271">
    <property type="entry name" value="Ser/Thr_kinase_AS"/>
</dbReference>
<name>A0ABQ1EZL4_9BACL</name>
<dbReference type="Proteomes" id="UP000615455">
    <property type="component" value="Unassembled WGS sequence"/>
</dbReference>
<keyword evidence="2 3" id="KW-0802">TPR repeat</keyword>
<dbReference type="InterPro" id="IPR019734">
    <property type="entry name" value="TPR_rpt"/>
</dbReference>
<dbReference type="Gene3D" id="1.25.40.10">
    <property type="entry name" value="Tetratricopeptide repeat domain"/>
    <property type="match status" value="1"/>
</dbReference>
<reference evidence="6" key="1">
    <citation type="journal article" date="2019" name="Int. J. Syst. Evol. Microbiol.">
        <title>The Global Catalogue of Microorganisms (GCM) 10K type strain sequencing project: providing services to taxonomists for standard genome sequencing and annotation.</title>
        <authorList>
            <consortium name="The Broad Institute Genomics Platform"/>
            <consortium name="The Broad Institute Genome Sequencing Center for Infectious Disease"/>
            <person name="Wu L."/>
            <person name="Ma J."/>
        </authorList>
    </citation>
    <scope>NUCLEOTIDE SEQUENCE [LARGE SCALE GENOMIC DNA]</scope>
    <source>
        <strain evidence="6">CGMCC 1.15043</strain>
    </source>
</reference>
<dbReference type="PROSITE" id="PS50005">
    <property type="entry name" value="TPR"/>
    <property type="match status" value="1"/>
</dbReference>
<dbReference type="SMART" id="SM00220">
    <property type="entry name" value="S_TKc"/>
    <property type="match status" value="1"/>
</dbReference>
<evidence type="ECO:0000256" key="2">
    <source>
        <dbReference type="ARBA" id="ARBA00022803"/>
    </source>
</evidence>
<dbReference type="InterPro" id="IPR013105">
    <property type="entry name" value="TPR_2"/>
</dbReference>
<evidence type="ECO:0000313" key="5">
    <source>
        <dbReference type="EMBL" id="GFZ93798.1"/>
    </source>
</evidence>
<dbReference type="InterPro" id="IPR011009">
    <property type="entry name" value="Kinase-like_dom_sf"/>
</dbReference>
<organism evidence="5 6">
    <name type="scientific">Paenibacillus marchantiophytorum</name>
    <dbReference type="NCBI Taxonomy" id="1619310"/>
    <lineage>
        <taxon>Bacteria</taxon>
        <taxon>Bacillati</taxon>
        <taxon>Bacillota</taxon>
        <taxon>Bacilli</taxon>
        <taxon>Bacillales</taxon>
        <taxon>Paenibacillaceae</taxon>
        <taxon>Paenibacillus</taxon>
    </lineage>
</organism>
<dbReference type="RefSeq" id="WP_189015262.1">
    <property type="nucleotide sequence ID" value="NZ_BMHE01000027.1"/>
</dbReference>
<comment type="caution">
    <text evidence="5">The sequence shown here is derived from an EMBL/GenBank/DDBJ whole genome shotgun (WGS) entry which is preliminary data.</text>
</comment>
<dbReference type="PROSITE" id="PS50011">
    <property type="entry name" value="PROTEIN_KINASE_DOM"/>
    <property type="match status" value="1"/>
</dbReference>
<evidence type="ECO:0000313" key="6">
    <source>
        <dbReference type="Proteomes" id="UP000615455"/>
    </source>
</evidence>
<proteinExistence type="predicted"/>
<dbReference type="InterPro" id="IPR000719">
    <property type="entry name" value="Prot_kinase_dom"/>
</dbReference>
<evidence type="ECO:0000259" key="4">
    <source>
        <dbReference type="PROSITE" id="PS50011"/>
    </source>
</evidence>
<gene>
    <name evidence="5" type="ORF">GCM10008018_45290</name>
</gene>
<dbReference type="Pfam" id="PF07719">
    <property type="entry name" value="TPR_2"/>
    <property type="match status" value="1"/>
</dbReference>
<dbReference type="PANTHER" id="PTHR24348">
    <property type="entry name" value="SERINE/THREONINE-PROTEIN KINASE UNC-51-RELATED"/>
    <property type="match status" value="1"/>
</dbReference>
<dbReference type="Gene3D" id="1.10.510.10">
    <property type="entry name" value="Transferase(Phosphotransferase) domain 1"/>
    <property type="match status" value="1"/>
</dbReference>